<accession>X1HQF5</accession>
<proteinExistence type="predicted"/>
<dbReference type="EMBL" id="BARU01025020">
    <property type="protein sequence ID" value="GAH56049.1"/>
    <property type="molecule type" value="Genomic_DNA"/>
</dbReference>
<reference evidence="1" key="1">
    <citation type="journal article" date="2014" name="Front. Microbiol.">
        <title>High frequency of phylogenetically diverse reductive dehalogenase-homologous genes in deep subseafloor sedimentary metagenomes.</title>
        <authorList>
            <person name="Kawai M."/>
            <person name="Futagami T."/>
            <person name="Toyoda A."/>
            <person name="Takaki Y."/>
            <person name="Nishi S."/>
            <person name="Hori S."/>
            <person name="Arai W."/>
            <person name="Tsubouchi T."/>
            <person name="Morono Y."/>
            <person name="Uchiyama I."/>
            <person name="Ito T."/>
            <person name="Fujiyama A."/>
            <person name="Inagaki F."/>
            <person name="Takami H."/>
        </authorList>
    </citation>
    <scope>NUCLEOTIDE SEQUENCE</scope>
    <source>
        <strain evidence="1">Expedition CK06-06</strain>
    </source>
</reference>
<organism evidence="1">
    <name type="scientific">marine sediment metagenome</name>
    <dbReference type="NCBI Taxonomy" id="412755"/>
    <lineage>
        <taxon>unclassified sequences</taxon>
        <taxon>metagenomes</taxon>
        <taxon>ecological metagenomes</taxon>
    </lineage>
</organism>
<comment type="caution">
    <text evidence="1">The sequence shown here is derived from an EMBL/GenBank/DDBJ whole genome shotgun (WGS) entry which is preliminary data.</text>
</comment>
<dbReference type="InterPro" id="IPR009758">
    <property type="entry name" value="DUF1326"/>
</dbReference>
<evidence type="ECO:0000313" key="1">
    <source>
        <dbReference type="EMBL" id="GAH56049.1"/>
    </source>
</evidence>
<sequence>GLNSPLNSPLQAQFHQGRSECEGVWTFNIRQGYYGNIDLGGLVVLYAFNMPSPFPPPERSPWKCVIFIDDKANAQQAEALQNIFRTCWSEMGDVIAVKRAKIEFNKELIDGGPAARHTVQSEGLYNFVARPFRTRDRKPRYVNSYFGGHMNVGVSEVNEFNESALPHGQWNAPGMSVTYYDFILTPKKLNWFP</sequence>
<dbReference type="Pfam" id="PF07040">
    <property type="entry name" value="DUF1326"/>
    <property type="match status" value="1"/>
</dbReference>
<gene>
    <name evidence="1" type="ORF">S03H2_40365</name>
</gene>
<protein>
    <submittedName>
        <fullName evidence="1">Uncharacterized protein</fullName>
    </submittedName>
</protein>
<dbReference type="AlphaFoldDB" id="X1HQF5"/>
<name>X1HQF5_9ZZZZ</name>
<feature type="non-terminal residue" evidence="1">
    <location>
        <position position="1"/>
    </location>
</feature>